<keyword evidence="5" id="KW-0444">Lipid biosynthesis</keyword>
<dbReference type="InterPro" id="IPR006204">
    <property type="entry name" value="GHMP_kinase_N_dom"/>
</dbReference>
<keyword evidence="8 14" id="KW-0418">Kinase</keyword>
<dbReference type="EC" id="2.7.1.36" evidence="3"/>
<accession>A0ABX0XDW2</accession>
<dbReference type="SUPFAM" id="SSF55060">
    <property type="entry name" value="GHMP Kinase, C-terminal domain"/>
    <property type="match status" value="1"/>
</dbReference>
<organism evidence="14 15">
    <name type="scientific">Neolewinella antarctica</name>
    <dbReference type="NCBI Taxonomy" id="442734"/>
    <lineage>
        <taxon>Bacteria</taxon>
        <taxon>Pseudomonadati</taxon>
        <taxon>Bacteroidota</taxon>
        <taxon>Saprospiria</taxon>
        <taxon>Saprospirales</taxon>
        <taxon>Lewinellaceae</taxon>
        <taxon>Neolewinella</taxon>
    </lineage>
</organism>
<dbReference type="RefSeq" id="WP_168038592.1">
    <property type="nucleotide sequence ID" value="NZ_JAATJH010000005.1"/>
</dbReference>
<comment type="caution">
    <text evidence="14">The sequence shown here is derived from an EMBL/GenBank/DDBJ whole genome shotgun (WGS) entry which is preliminary data.</text>
</comment>
<keyword evidence="4" id="KW-0963">Cytoplasm</keyword>
<dbReference type="Gene3D" id="3.30.230.10">
    <property type="match status" value="1"/>
</dbReference>
<keyword evidence="15" id="KW-1185">Reference proteome</keyword>
<dbReference type="EMBL" id="JAATJH010000005">
    <property type="protein sequence ID" value="NJC27465.1"/>
    <property type="molecule type" value="Genomic_DNA"/>
</dbReference>
<evidence type="ECO:0000313" key="14">
    <source>
        <dbReference type="EMBL" id="NJC27465.1"/>
    </source>
</evidence>
<sequence length="290" mass="32349">MGNRYPAKVLLFGEHTVLRGGRGLAVPYGRLSLRWEESKPDETLLRFGDYLKKEFSQELLDTNSLEDHLLEDWRLTGNIPVGYGLGSSGAVCAAIFDRFATDKGRQLSGNELRHQLARMENYFHGDSSGTDPLICYLQQPMLLGQGVAPQAVQLPEDYGDYFFLVDTGRTRKASTLIRKFTEAYDGRPEFAAMVDNVWKPKADTAIDALLNNDRKALLKAFAEISEFQIKHLRTFIPKPIRKQWSGSNYRLKICGAGGGGMLLGMANRPNARISGLGTVYWLREGVVAGQ</sequence>
<gene>
    <name evidence="14" type="ORF">GGR27_002982</name>
</gene>
<dbReference type="InterPro" id="IPR036554">
    <property type="entry name" value="GHMP_kinase_C_sf"/>
</dbReference>
<dbReference type="PANTHER" id="PTHR43290:SF2">
    <property type="entry name" value="MEVALONATE KINASE"/>
    <property type="match status" value="1"/>
</dbReference>
<name>A0ABX0XDW2_9BACT</name>
<evidence type="ECO:0000256" key="4">
    <source>
        <dbReference type="ARBA" id="ARBA00022490"/>
    </source>
</evidence>
<reference evidence="14 15" key="1">
    <citation type="submission" date="2020-03" db="EMBL/GenBank/DDBJ databases">
        <title>Genomic Encyclopedia of Type Strains, Phase IV (KMG-IV): sequencing the most valuable type-strain genomes for metagenomic binning, comparative biology and taxonomic classification.</title>
        <authorList>
            <person name="Goeker M."/>
        </authorList>
    </citation>
    <scope>NUCLEOTIDE SEQUENCE [LARGE SCALE GENOMIC DNA]</scope>
    <source>
        <strain evidence="14 15">DSM 105096</strain>
    </source>
</reference>
<protein>
    <recommendedName>
        <fullName evidence="3">mevalonate kinase</fullName>
        <ecNumber evidence="3">2.7.1.36</ecNumber>
    </recommendedName>
</protein>
<keyword evidence="9" id="KW-0067">ATP-binding</keyword>
<keyword evidence="7" id="KW-0547">Nucleotide-binding</keyword>
<dbReference type="PANTHER" id="PTHR43290">
    <property type="entry name" value="MEVALONATE KINASE"/>
    <property type="match status" value="1"/>
</dbReference>
<dbReference type="Pfam" id="PF00288">
    <property type="entry name" value="GHMP_kinases_N"/>
    <property type="match status" value="1"/>
</dbReference>
<dbReference type="InterPro" id="IPR006203">
    <property type="entry name" value="GHMP_knse_ATP-bd_CS"/>
</dbReference>
<evidence type="ECO:0000256" key="6">
    <source>
        <dbReference type="ARBA" id="ARBA00022679"/>
    </source>
</evidence>
<evidence type="ECO:0000256" key="12">
    <source>
        <dbReference type="ARBA" id="ARBA00029438"/>
    </source>
</evidence>
<evidence type="ECO:0000256" key="3">
    <source>
        <dbReference type="ARBA" id="ARBA00012103"/>
    </source>
</evidence>
<evidence type="ECO:0000256" key="8">
    <source>
        <dbReference type="ARBA" id="ARBA00022777"/>
    </source>
</evidence>
<dbReference type="Proteomes" id="UP000770785">
    <property type="component" value="Unassembled WGS sequence"/>
</dbReference>
<evidence type="ECO:0000313" key="15">
    <source>
        <dbReference type="Proteomes" id="UP000770785"/>
    </source>
</evidence>
<evidence type="ECO:0000256" key="7">
    <source>
        <dbReference type="ARBA" id="ARBA00022741"/>
    </source>
</evidence>
<comment type="subcellular location">
    <subcellularLocation>
        <location evidence="1">Cytoplasm</location>
    </subcellularLocation>
</comment>
<dbReference type="PROSITE" id="PS00627">
    <property type="entry name" value="GHMP_KINASES_ATP"/>
    <property type="match status" value="1"/>
</dbReference>
<evidence type="ECO:0000256" key="11">
    <source>
        <dbReference type="ARBA" id="ARBA00023098"/>
    </source>
</evidence>
<dbReference type="PRINTS" id="PR00959">
    <property type="entry name" value="MEVGALKINASE"/>
</dbReference>
<dbReference type="InterPro" id="IPR014721">
    <property type="entry name" value="Ribsml_uS5_D2-typ_fold_subgr"/>
</dbReference>
<keyword evidence="6 14" id="KW-0808">Transferase</keyword>
<evidence type="ECO:0000256" key="10">
    <source>
        <dbReference type="ARBA" id="ARBA00022842"/>
    </source>
</evidence>
<evidence type="ECO:0000256" key="2">
    <source>
        <dbReference type="ARBA" id="ARBA00006495"/>
    </source>
</evidence>
<dbReference type="InterPro" id="IPR006205">
    <property type="entry name" value="Mev_gal_kin"/>
</dbReference>
<evidence type="ECO:0000256" key="5">
    <source>
        <dbReference type="ARBA" id="ARBA00022516"/>
    </source>
</evidence>
<dbReference type="GO" id="GO:0004496">
    <property type="term" value="F:mevalonate kinase activity"/>
    <property type="evidence" value="ECO:0007669"/>
    <property type="project" value="UniProtKB-EC"/>
</dbReference>
<evidence type="ECO:0000256" key="9">
    <source>
        <dbReference type="ARBA" id="ARBA00022840"/>
    </source>
</evidence>
<dbReference type="InterPro" id="IPR020568">
    <property type="entry name" value="Ribosomal_Su5_D2-typ_SF"/>
</dbReference>
<comment type="pathway">
    <text evidence="12">Isoprenoid biosynthesis; isopentenyl diphosphate biosynthesis via mevalonate pathway; isopentenyl diphosphate from (R)-mevalonate: step 1/3.</text>
</comment>
<feature type="domain" description="GHMP kinase N-terminal" evidence="13">
    <location>
        <begin position="72"/>
        <end position="137"/>
    </location>
</feature>
<evidence type="ECO:0000259" key="13">
    <source>
        <dbReference type="Pfam" id="PF00288"/>
    </source>
</evidence>
<keyword evidence="10" id="KW-0460">Magnesium</keyword>
<comment type="similarity">
    <text evidence="2">Belongs to the GHMP kinase family. Mevalonate kinase subfamily.</text>
</comment>
<proteinExistence type="inferred from homology"/>
<dbReference type="SUPFAM" id="SSF54211">
    <property type="entry name" value="Ribosomal protein S5 domain 2-like"/>
    <property type="match status" value="1"/>
</dbReference>
<keyword evidence="11" id="KW-0443">Lipid metabolism</keyword>
<evidence type="ECO:0000256" key="1">
    <source>
        <dbReference type="ARBA" id="ARBA00004496"/>
    </source>
</evidence>